<name>A0A417Z2R8_9MICO</name>
<evidence type="ECO:0000313" key="3">
    <source>
        <dbReference type="Proteomes" id="UP000285376"/>
    </source>
</evidence>
<dbReference type="AlphaFoldDB" id="A0A417Z2R8"/>
<dbReference type="SMART" id="SM00530">
    <property type="entry name" value="HTH_XRE"/>
    <property type="match status" value="1"/>
</dbReference>
<accession>A0A417Z2R8</accession>
<evidence type="ECO:0000259" key="1">
    <source>
        <dbReference type="PROSITE" id="PS50943"/>
    </source>
</evidence>
<sequence length="92" mass="10128">MNTLKNRHMTTPEAVAHVVREERTAQGWTHTELGRRANVDEQFVARLEHGHDRAALAQVLAVLNVHATALPSTAPEDNIHAIDLDAIIDAHA</sequence>
<dbReference type="Proteomes" id="UP000285376">
    <property type="component" value="Unassembled WGS sequence"/>
</dbReference>
<dbReference type="Gene3D" id="1.10.260.40">
    <property type="entry name" value="lambda repressor-like DNA-binding domains"/>
    <property type="match status" value="1"/>
</dbReference>
<dbReference type="CDD" id="cd00093">
    <property type="entry name" value="HTH_XRE"/>
    <property type="match status" value="1"/>
</dbReference>
<organism evidence="2 3">
    <name type="scientific">Dermacoccus abyssi</name>
    <dbReference type="NCBI Taxonomy" id="322596"/>
    <lineage>
        <taxon>Bacteria</taxon>
        <taxon>Bacillati</taxon>
        <taxon>Actinomycetota</taxon>
        <taxon>Actinomycetes</taxon>
        <taxon>Micrococcales</taxon>
        <taxon>Dermacoccaceae</taxon>
        <taxon>Dermacoccus</taxon>
    </lineage>
</organism>
<dbReference type="EMBL" id="QWLM01000012">
    <property type="protein sequence ID" value="RHW44933.1"/>
    <property type="molecule type" value="Genomic_DNA"/>
</dbReference>
<comment type="caution">
    <text evidence="2">The sequence shown here is derived from an EMBL/GenBank/DDBJ whole genome shotgun (WGS) entry which is preliminary data.</text>
</comment>
<dbReference type="GO" id="GO:0003677">
    <property type="term" value="F:DNA binding"/>
    <property type="evidence" value="ECO:0007669"/>
    <property type="project" value="InterPro"/>
</dbReference>
<dbReference type="SUPFAM" id="SSF47413">
    <property type="entry name" value="lambda repressor-like DNA-binding domains"/>
    <property type="match status" value="1"/>
</dbReference>
<reference evidence="2 3" key="1">
    <citation type="submission" date="2018-08" db="EMBL/GenBank/DDBJ databases">
        <title>Whole genome sequence analysis of Dermacoccus abyssi bacteria isolated from Deep Mariana trench Micromonospora spp reveals genes involved in the environmental adaptation and production of secondary metabolites.</title>
        <authorList>
            <person name="Abdel-Mageed W.M."/>
            <person name="Lehri B."/>
            <person name="Nouioui I."/>
            <person name="Goodfellow I."/>
            <person name="Jaspars M."/>
            <person name="Karlyshev A."/>
        </authorList>
    </citation>
    <scope>NUCLEOTIDE SEQUENCE [LARGE SCALE GENOMIC DNA]</scope>
    <source>
        <strain evidence="2 3">MT1.1</strain>
    </source>
</reference>
<proteinExistence type="predicted"/>
<feature type="domain" description="HTH cro/C1-type" evidence="1">
    <location>
        <begin position="19"/>
        <end position="70"/>
    </location>
</feature>
<dbReference type="InterPro" id="IPR010982">
    <property type="entry name" value="Lambda_DNA-bd_dom_sf"/>
</dbReference>
<dbReference type="PROSITE" id="PS50943">
    <property type="entry name" value="HTH_CROC1"/>
    <property type="match status" value="1"/>
</dbReference>
<protein>
    <recommendedName>
        <fullName evidence="1">HTH cro/C1-type domain-containing protein</fullName>
    </recommendedName>
</protein>
<dbReference type="Pfam" id="PF01381">
    <property type="entry name" value="HTH_3"/>
    <property type="match status" value="1"/>
</dbReference>
<gene>
    <name evidence="2" type="ORF">D1832_10475</name>
</gene>
<evidence type="ECO:0000313" key="2">
    <source>
        <dbReference type="EMBL" id="RHW44933.1"/>
    </source>
</evidence>
<dbReference type="InterPro" id="IPR001387">
    <property type="entry name" value="Cro/C1-type_HTH"/>
</dbReference>